<comment type="caution">
    <text evidence="8">The sequence shown here is derived from an EMBL/GenBank/DDBJ whole genome shotgun (WGS) entry which is preliminary data.</text>
</comment>
<organism evidence="8 9">
    <name type="scientific">Electrophorus voltai</name>
    <dbReference type="NCBI Taxonomy" id="2609070"/>
    <lineage>
        <taxon>Eukaryota</taxon>
        <taxon>Metazoa</taxon>
        <taxon>Chordata</taxon>
        <taxon>Craniata</taxon>
        <taxon>Vertebrata</taxon>
        <taxon>Euteleostomi</taxon>
        <taxon>Actinopterygii</taxon>
        <taxon>Neopterygii</taxon>
        <taxon>Teleostei</taxon>
        <taxon>Ostariophysi</taxon>
        <taxon>Gymnotiformes</taxon>
        <taxon>Gymnotoidei</taxon>
        <taxon>Gymnotidae</taxon>
        <taxon>Electrophorus</taxon>
    </lineage>
</organism>
<evidence type="ECO:0000313" key="9">
    <source>
        <dbReference type="Proteomes" id="UP001239994"/>
    </source>
</evidence>
<protein>
    <recommendedName>
        <fullName evidence="7">XK-related protein</fullName>
    </recommendedName>
</protein>
<dbReference type="Pfam" id="PF09815">
    <property type="entry name" value="XK-related"/>
    <property type="match status" value="1"/>
</dbReference>
<name>A0AAD8ZWW0_9TELE</name>
<dbReference type="InterPro" id="IPR018629">
    <property type="entry name" value="XK-rel"/>
</dbReference>
<evidence type="ECO:0000256" key="3">
    <source>
        <dbReference type="ARBA" id="ARBA00022475"/>
    </source>
</evidence>
<dbReference type="PANTHER" id="PTHR16024">
    <property type="entry name" value="XK-RELATED PROTEIN"/>
    <property type="match status" value="1"/>
</dbReference>
<evidence type="ECO:0000256" key="7">
    <source>
        <dbReference type="RuleBase" id="RU910716"/>
    </source>
</evidence>
<comment type="subcellular location">
    <subcellularLocation>
        <location evidence="1">Cell membrane</location>
        <topology evidence="1">Multi-pass membrane protein</topology>
    </subcellularLocation>
    <subcellularLocation>
        <location evidence="7">Membrane</location>
        <topology evidence="7">Multi-pass membrane protein</topology>
    </subcellularLocation>
</comment>
<dbReference type="EMBL" id="JAROKS010000001">
    <property type="protein sequence ID" value="KAK1806336.1"/>
    <property type="molecule type" value="Genomic_DNA"/>
</dbReference>
<evidence type="ECO:0000256" key="5">
    <source>
        <dbReference type="ARBA" id="ARBA00022989"/>
    </source>
</evidence>
<feature type="transmembrane region" description="Helical" evidence="7">
    <location>
        <begin position="323"/>
        <end position="346"/>
    </location>
</feature>
<dbReference type="InterPro" id="IPR050895">
    <property type="entry name" value="XK-related_scramblase"/>
</dbReference>
<gene>
    <name evidence="8" type="ORF">P4O66_004780</name>
</gene>
<keyword evidence="5 7" id="KW-1133">Transmembrane helix</keyword>
<evidence type="ECO:0000256" key="4">
    <source>
        <dbReference type="ARBA" id="ARBA00022692"/>
    </source>
</evidence>
<evidence type="ECO:0000256" key="6">
    <source>
        <dbReference type="ARBA" id="ARBA00023136"/>
    </source>
</evidence>
<dbReference type="AlphaFoldDB" id="A0AAD8ZWW0"/>
<comment type="similarity">
    <text evidence="2 7">Belongs to the XK family.</text>
</comment>
<feature type="transmembrane region" description="Helical" evidence="7">
    <location>
        <begin position="12"/>
        <end position="39"/>
    </location>
</feature>
<evidence type="ECO:0000256" key="2">
    <source>
        <dbReference type="ARBA" id="ARBA00008789"/>
    </source>
</evidence>
<feature type="non-terminal residue" evidence="8">
    <location>
        <position position="1"/>
    </location>
</feature>
<proteinExistence type="inferred from homology"/>
<evidence type="ECO:0000313" key="8">
    <source>
        <dbReference type="EMBL" id="KAK1806336.1"/>
    </source>
</evidence>
<feature type="transmembrane region" description="Helical" evidence="7">
    <location>
        <begin position="172"/>
        <end position="190"/>
    </location>
</feature>
<keyword evidence="4 7" id="KW-0812">Transmembrane</keyword>
<sequence>TMSPSGEFTKFRWICTVFGLLFSVADIASDLLLCVQYGLTGHIAWCALTLLFILSGSVFCQVFSFAWFMDDSTSSDGPSGASRDQQTRRCTAYLVVVHMLQMGFFTRYYQLLKVSFKAVWCQGSTECHKKLFGLAADLSMLRLFETFLESVPQLLLQLYIMLEHQHRSTLQYISMVVSFLNIAWTTADFWRCFRRSLPGMNEVPGGISTAVYLLYKVLTITARILSLSLFILLDRFSVLAFAVVWFLGFVWAHVVKTSFCTSAWTEELYRAIVGFILVFTFFNVKGKNTKMSMTVYYALITVQNFTAPALLMLLNPSVEETDFFLPMTIVIVVAHILGLELLILYYGLLHPQKMRVPDEVDGMRATAKSATETRLQQFLRM</sequence>
<feature type="transmembrane region" description="Helical" evidence="7">
    <location>
        <begin position="45"/>
        <end position="69"/>
    </location>
</feature>
<keyword evidence="9" id="KW-1185">Reference proteome</keyword>
<feature type="transmembrane region" description="Helical" evidence="7">
    <location>
        <begin position="296"/>
        <end position="317"/>
    </location>
</feature>
<dbReference type="PANTHER" id="PTHR16024:SF13">
    <property type="entry name" value="XK-RELATED PROTEIN 9"/>
    <property type="match status" value="1"/>
</dbReference>
<dbReference type="Proteomes" id="UP001239994">
    <property type="component" value="Unassembled WGS sequence"/>
</dbReference>
<feature type="transmembrane region" description="Helical" evidence="7">
    <location>
        <begin position="268"/>
        <end position="284"/>
    </location>
</feature>
<accession>A0AAD8ZWW0</accession>
<evidence type="ECO:0000256" key="1">
    <source>
        <dbReference type="ARBA" id="ARBA00004651"/>
    </source>
</evidence>
<feature type="transmembrane region" description="Helical" evidence="7">
    <location>
        <begin position="238"/>
        <end position="256"/>
    </location>
</feature>
<keyword evidence="3" id="KW-1003">Cell membrane</keyword>
<keyword evidence="6 7" id="KW-0472">Membrane</keyword>
<feature type="transmembrane region" description="Helical" evidence="7">
    <location>
        <begin position="210"/>
        <end position="231"/>
    </location>
</feature>
<reference evidence="8" key="1">
    <citation type="submission" date="2023-03" db="EMBL/GenBank/DDBJ databases">
        <title>Electrophorus voltai genome.</title>
        <authorList>
            <person name="Bian C."/>
        </authorList>
    </citation>
    <scope>NUCLEOTIDE SEQUENCE</scope>
    <source>
        <strain evidence="8">CB-2022</strain>
        <tissue evidence="8">Muscle</tissue>
    </source>
</reference>
<dbReference type="GO" id="GO:0005886">
    <property type="term" value="C:plasma membrane"/>
    <property type="evidence" value="ECO:0007669"/>
    <property type="project" value="UniProtKB-SubCell"/>
</dbReference>